<dbReference type="PROSITE" id="PS51197">
    <property type="entry name" value="HTH_RRF2_2"/>
    <property type="match status" value="1"/>
</dbReference>
<accession>A0A1G8YDH2</accession>
<dbReference type="InterPro" id="IPR036388">
    <property type="entry name" value="WH-like_DNA-bd_sf"/>
</dbReference>
<dbReference type="PANTHER" id="PTHR33221:SF5">
    <property type="entry name" value="HTH-TYPE TRANSCRIPTIONAL REGULATOR ISCR"/>
    <property type="match status" value="1"/>
</dbReference>
<protein>
    <submittedName>
        <fullName evidence="2">Transcriptional regulator, BadM/Rrf2 family</fullName>
    </submittedName>
</protein>
<keyword evidence="3" id="KW-1185">Reference proteome</keyword>
<dbReference type="InterPro" id="IPR036390">
    <property type="entry name" value="WH_DNA-bd_sf"/>
</dbReference>
<dbReference type="Pfam" id="PF02082">
    <property type="entry name" value="Rrf2"/>
    <property type="match status" value="1"/>
</dbReference>
<dbReference type="EMBL" id="FNFM01000003">
    <property type="protein sequence ID" value="SDK00713.1"/>
    <property type="molecule type" value="Genomic_DNA"/>
</dbReference>
<evidence type="ECO:0000256" key="1">
    <source>
        <dbReference type="ARBA" id="ARBA00023125"/>
    </source>
</evidence>
<sequence length="191" mass="20525">MLAVRGPTRFTRGGGAELLRGELGPRAGALFQPGVMNNRVMRISAKVDYALRALVEIARAQAGPVSAEDVALAQDIPRNFLQAVLSDLRRAGFVASRRGQAGGWVMAREPGTISIADVIRATDGPLVSIHGQRAEDVQYDPSVAVLQWVWIAVRSSLREVLENVTIAQLVSGELPSDVAARTSETGVWESR</sequence>
<dbReference type="GO" id="GO:0003677">
    <property type="term" value="F:DNA binding"/>
    <property type="evidence" value="ECO:0007669"/>
    <property type="project" value="UniProtKB-KW"/>
</dbReference>
<keyword evidence="1" id="KW-0238">DNA-binding</keyword>
<proteinExistence type="predicted"/>
<reference evidence="3" key="1">
    <citation type="submission" date="2016-10" db="EMBL/GenBank/DDBJ databases">
        <authorList>
            <person name="Varghese N."/>
            <person name="Submissions S."/>
        </authorList>
    </citation>
    <scope>NUCLEOTIDE SEQUENCE [LARGE SCALE GENOMIC DNA]</scope>
    <source>
        <strain evidence="3">DSM 45460</strain>
    </source>
</reference>
<dbReference type="GO" id="GO:0005829">
    <property type="term" value="C:cytosol"/>
    <property type="evidence" value="ECO:0007669"/>
    <property type="project" value="TreeGrafter"/>
</dbReference>
<evidence type="ECO:0000313" key="2">
    <source>
        <dbReference type="EMBL" id="SDK00713.1"/>
    </source>
</evidence>
<dbReference type="AlphaFoldDB" id="A0A1G8YDH2"/>
<name>A0A1G8YDH2_ACTMZ</name>
<dbReference type="Gene3D" id="1.10.10.10">
    <property type="entry name" value="Winged helix-like DNA-binding domain superfamily/Winged helix DNA-binding domain"/>
    <property type="match status" value="1"/>
</dbReference>
<organism evidence="2 3">
    <name type="scientific">Actinopolyspora mzabensis</name>
    <dbReference type="NCBI Taxonomy" id="995066"/>
    <lineage>
        <taxon>Bacteria</taxon>
        <taxon>Bacillati</taxon>
        <taxon>Actinomycetota</taxon>
        <taxon>Actinomycetes</taxon>
        <taxon>Actinopolysporales</taxon>
        <taxon>Actinopolysporaceae</taxon>
        <taxon>Actinopolyspora</taxon>
    </lineage>
</organism>
<dbReference type="GO" id="GO:0003700">
    <property type="term" value="F:DNA-binding transcription factor activity"/>
    <property type="evidence" value="ECO:0007669"/>
    <property type="project" value="TreeGrafter"/>
</dbReference>
<dbReference type="Proteomes" id="UP000199213">
    <property type="component" value="Unassembled WGS sequence"/>
</dbReference>
<dbReference type="PANTHER" id="PTHR33221">
    <property type="entry name" value="WINGED HELIX-TURN-HELIX TRANSCRIPTIONAL REGULATOR, RRF2 FAMILY"/>
    <property type="match status" value="1"/>
</dbReference>
<evidence type="ECO:0000313" key="3">
    <source>
        <dbReference type="Proteomes" id="UP000199213"/>
    </source>
</evidence>
<dbReference type="SUPFAM" id="SSF46785">
    <property type="entry name" value="Winged helix' DNA-binding domain"/>
    <property type="match status" value="1"/>
</dbReference>
<dbReference type="InterPro" id="IPR000944">
    <property type="entry name" value="Tscrpt_reg_Rrf2"/>
</dbReference>
<gene>
    <name evidence="2" type="ORF">SAMN04487820_103389</name>
</gene>
<dbReference type="NCBIfam" id="TIGR00738">
    <property type="entry name" value="rrf2_super"/>
    <property type="match status" value="1"/>
</dbReference>